<dbReference type="GO" id="GO:0007018">
    <property type="term" value="P:microtubule-based movement"/>
    <property type="evidence" value="ECO:0007669"/>
    <property type="project" value="InterPro"/>
</dbReference>
<dbReference type="GO" id="GO:0051959">
    <property type="term" value="F:dynein light intermediate chain binding"/>
    <property type="evidence" value="ECO:0007669"/>
    <property type="project" value="InterPro"/>
</dbReference>
<evidence type="ECO:0000259" key="1">
    <source>
        <dbReference type="Pfam" id="PF08385"/>
    </source>
</evidence>
<dbReference type="Ensembl" id="ENSPMGT00000031230.1">
    <property type="protein sequence ID" value="ENSPMGP00000029344.1"/>
    <property type="gene ID" value="ENSPMGG00000023607.1"/>
</dbReference>
<accession>A0A3B4BIB4</accession>
<dbReference type="PANTHER" id="PTHR22878:SF63">
    <property type="entry name" value="DYNEIN AXONEMAL HEAVY CHAIN 10"/>
    <property type="match status" value="1"/>
</dbReference>
<proteinExistence type="predicted"/>
<evidence type="ECO:0000313" key="2">
    <source>
        <dbReference type="Ensembl" id="ENSPMGP00000029344.1"/>
    </source>
</evidence>
<dbReference type="AlphaFoldDB" id="A0A3B4BIB4"/>
<dbReference type="InterPro" id="IPR026983">
    <property type="entry name" value="DHC"/>
</dbReference>
<dbReference type="InterPro" id="IPR013594">
    <property type="entry name" value="Dynein_heavy_tail"/>
</dbReference>
<feature type="domain" description="Dynein heavy chain tail" evidence="1">
    <location>
        <begin position="98"/>
        <end position="662"/>
    </location>
</feature>
<dbReference type="STRING" id="409849.ENSPMGP00000029344"/>
<protein>
    <recommendedName>
        <fullName evidence="1">Dynein heavy chain tail domain-containing protein</fullName>
    </recommendedName>
</protein>
<reference evidence="2" key="1">
    <citation type="submission" date="2025-08" db="UniProtKB">
        <authorList>
            <consortium name="Ensembl"/>
        </authorList>
    </citation>
    <scope>IDENTIFICATION</scope>
</reference>
<keyword evidence="3" id="KW-1185">Reference proteome</keyword>
<name>A0A3B4BIB4_9GOBI</name>
<dbReference type="Pfam" id="PF08385">
    <property type="entry name" value="DHC_N1"/>
    <property type="match status" value="1"/>
</dbReference>
<sequence length="995" mass="114861">MCPQVFLPSLAWQQRCAAGEELRAEAPGLEIQVEGAEGPEGSDHKTSQSIPEQLLERDELLHRLQKFLGLVNTNLHQLQIQGLSLGCSALLCNTELLDELEQCLMNWQTQITVVIEEQQSKKPQAPGPLAEIVFWQERASILSALSEQVKQPAVRRVLDVMGCSQSGTMRTLEATLAELHKYRVEADENLCFVSTLERHFMNLATGKSLAVVLETLPPLMSSLGTVWIISCHYNTSERMVPLMERIAWQLCERVRQTVRVQQLFTQRRDIAMALVWDAKQVLDQWKRSYFEMRADIEDLGRVRRWEFDRKRLFEHTDYMASVCQDLYNVLQVLQDFYNIFGLELKSVTGDPKRIDEVLSCVDGLVLPMQDLTFDPFSISKMTSWKTIMQEFDVTVKEIEGEGIHFIDQSFKKLRSSATAFDMLLKFKHLGTREAINSHLLRKFTDILAQYCKEVDTINEIFESNRDNPELILMEPPVAGAIRWARSLMHRIQKTILPFLKERDMMSCEEGQLVKKYTELALKLKEYQAQKYETWKGEVQSRLPLLLKNPLLQAHSPAKPQERSIRFSVNFATEIRQMVAETNDLVSMGYSVPDLVRNVALQEGKFMRYVDELQRLVSSFHMVMDSLSDVMFVMLAKHIKAVRKEVNFGCKTFNWKSLGIPEFISRGMQAVSKFESVVSQILKNEKDIEAKLQSLETANIIKFTMHSKSQELPGVKQFFERINQERVKTVSVLTRRYADIGPLITKIEHVILESSSGRAKCMAEYYKAWERRVLDSLIKMVLRNIHTFNTSLMGTTPLFQIDAILSAPKIVIQPLRNEIYWLIMQCVRDCVESSKHFVRWMHGTCLECLPQAVGGDDEMFTFNFYNDVCQQPQINDSAMTVSQNIQRILFSLERQLNHWKIYRPLWEKNKVIVNEKFAARKPSVVKYDEKLQYFACMRQELSQEPLFTEHHCIHLNLGPLAHTALEAAQAWMSSLGSFLNMSAKEDLFSLRDQLMV</sequence>
<dbReference type="GO" id="GO:0030286">
    <property type="term" value="C:dynein complex"/>
    <property type="evidence" value="ECO:0007669"/>
    <property type="project" value="InterPro"/>
</dbReference>
<dbReference type="Proteomes" id="UP000261520">
    <property type="component" value="Unplaced"/>
</dbReference>
<reference evidence="2" key="2">
    <citation type="submission" date="2025-09" db="UniProtKB">
        <authorList>
            <consortium name="Ensembl"/>
        </authorList>
    </citation>
    <scope>IDENTIFICATION</scope>
</reference>
<organism evidence="2 3">
    <name type="scientific">Periophthalmus magnuspinnatus</name>
    <dbReference type="NCBI Taxonomy" id="409849"/>
    <lineage>
        <taxon>Eukaryota</taxon>
        <taxon>Metazoa</taxon>
        <taxon>Chordata</taxon>
        <taxon>Craniata</taxon>
        <taxon>Vertebrata</taxon>
        <taxon>Euteleostomi</taxon>
        <taxon>Actinopterygii</taxon>
        <taxon>Neopterygii</taxon>
        <taxon>Teleostei</taxon>
        <taxon>Neoteleostei</taxon>
        <taxon>Acanthomorphata</taxon>
        <taxon>Gobiaria</taxon>
        <taxon>Gobiiformes</taxon>
        <taxon>Gobioidei</taxon>
        <taxon>Gobiidae</taxon>
        <taxon>Oxudercinae</taxon>
        <taxon>Periophthalmus</taxon>
    </lineage>
</organism>
<evidence type="ECO:0000313" key="3">
    <source>
        <dbReference type="Proteomes" id="UP000261520"/>
    </source>
</evidence>
<dbReference type="GO" id="GO:0045505">
    <property type="term" value="F:dynein intermediate chain binding"/>
    <property type="evidence" value="ECO:0007669"/>
    <property type="project" value="InterPro"/>
</dbReference>
<dbReference type="PANTHER" id="PTHR22878">
    <property type="entry name" value="DYNEIN HEAVY CHAIN 6, AXONEMAL-LIKE-RELATED"/>
    <property type="match status" value="1"/>
</dbReference>